<comment type="caution">
    <text evidence="1">The sequence shown here is derived from an EMBL/GenBank/DDBJ whole genome shotgun (WGS) entry which is preliminary data.</text>
</comment>
<accession>D3ADV4</accession>
<dbReference type="AlphaFoldDB" id="D3ADV4"/>
<dbReference type="EMBL" id="ACIO01000134">
    <property type="protein sequence ID" value="EFD00002.1"/>
    <property type="molecule type" value="Genomic_DNA"/>
</dbReference>
<sequence length="58" mass="6814">MRCKRRKFYDGYECLGTWASSRLIREPNLQCHIKGVIISHSHVDHFFQGLKAGEARHE</sequence>
<protein>
    <recommendedName>
        <fullName evidence="3">Metallo-beta-lactamase domain-containing protein</fullName>
    </recommendedName>
</protein>
<evidence type="ECO:0000313" key="1">
    <source>
        <dbReference type="EMBL" id="EFD00002.1"/>
    </source>
</evidence>
<name>D3ADV4_9FIRM</name>
<dbReference type="Proteomes" id="UP000004968">
    <property type="component" value="Unassembled WGS sequence"/>
</dbReference>
<evidence type="ECO:0008006" key="3">
    <source>
        <dbReference type="Google" id="ProtNLM"/>
    </source>
</evidence>
<organism evidence="1 2">
    <name type="scientific">Hungatella hathewayi DSM 13479</name>
    <dbReference type="NCBI Taxonomy" id="566550"/>
    <lineage>
        <taxon>Bacteria</taxon>
        <taxon>Bacillati</taxon>
        <taxon>Bacillota</taxon>
        <taxon>Clostridia</taxon>
        <taxon>Lachnospirales</taxon>
        <taxon>Lachnospiraceae</taxon>
        <taxon>Hungatella</taxon>
    </lineage>
</organism>
<gene>
    <name evidence="1" type="ORF">CLOSTHATH_01783</name>
</gene>
<dbReference type="HOGENOM" id="CLU_2973279_0_0_9"/>
<reference evidence="1 2" key="1">
    <citation type="submission" date="2010-01" db="EMBL/GenBank/DDBJ databases">
        <authorList>
            <person name="Weinstock G."/>
            <person name="Sodergren E."/>
            <person name="Clifton S."/>
            <person name="Fulton L."/>
            <person name="Fulton B."/>
            <person name="Courtney L."/>
            <person name="Fronick C."/>
            <person name="Harrison M."/>
            <person name="Strong C."/>
            <person name="Farmer C."/>
            <person name="Delahaunty K."/>
            <person name="Markovic C."/>
            <person name="Hall O."/>
            <person name="Minx P."/>
            <person name="Tomlinson C."/>
            <person name="Mitreva M."/>
            <person name="Nelson J."/>
            <person name="Hou S."/>
            <person name="Wollam A."/>
            <person name="Pepin K.H."/>
            <person name="Johnson M."/>
            <person name="Bhonagiri V."/>
            <person name="Nash W.E."/>
            <person name="Warren W."/>
            <person name="Chinwalla A."/>
            <person name="Mardis E.R."/>
            <person name="Wilson R.K."/>
        </authorList>
    </citation>
    <scope>NUCLEOTIDE SEQUENCE [LARGE SCALE GENOMIC DNA]</scope>
    <source>
        <strain evidence="1 2">DSM 13479</strain>
    </source>
</reference>
<evidence type="ECO:0000313" key="2">
    <source>
        <dbReference type="Proteomes" id="UP000004968"/>
    </source>
</evidence>
<proteinExistence type="predicted"/>